<evidence type="ECO:0000256" key="3">
    <source>
        <dbReference type="ARBA" id="ARBA00023125"/>
    </source>
</evidence>
<feature type="region of interest" description="Disordered" evidence="5">
    <location>
        <begin position="300"/>
        <end position="341"/>
    </location>
</feature>
<dbReference type="PANTHER" id="PTHR30126:SF39">
    <property type="entry name" value="HTH-TYPE TRANSCRIPTIONAL REGULATOR CYSL"/>
    <property type="match status" value="1"/>
</dbReference>
<dbReference type="Pfam" id="PF00126">
    <property type="entry name" value="HTH_1"/>
    <property type="match status" value="1"/>
</dbReference>
<dbReference type="SUPFAM" id="SSF46785">
    <property type="entry name" value="Winged helix' DNA-binding domain"/>
    <property type="match status" value="1"/>
</dbReference>
<dbReference type="RefSeq" id="WP_089223203.1">
    <property type="nucleotide sequence ID" value="NZ_FZOF01000004.1"/>
</dbReference>
<dbReference type="Gene3D" id="3.40.190.10">
    <property type="entry name" value="Periplasmic binding protein-like II"/>
    <property type="match status" value="2"/>
</dbReference>
<evidence type="ECO:0000313" key="8">
    <source>
        <dbReference type="Proteomes" id="UP000198280"/>
    </source>
</evidence>
<gene>
    <name evidence="7" type="ORF">SAMN05216252_10468</name>
</gene>
<dbReference type="InterPro" id="IPR036390">
    <property type="entry name" value="WH_DNA-bd_sf"/>
</dbReference>
<dbReference type="InterPro" id="IPR005119">
    <property type="entry name" value="LysR_subst-bd"/>
</dbReference>
<dbReference type="EMBL" id="FZOF01000004">
    <property type="protein sequence ID" value="SNS20300.1"/>
    <property type="molecule type" value="Genomic_DNA"/>
</dbReference>
<evidence type="ECO:0000259" key="6">
    <source>
        <dbReference type="PROSITE" id="PS50931"/>
    </source>
</evidence>
<dbReference type="PANTHER" id="PTHR30126">
    <property type="entry name" value="HTH-TYPE TRANSCRIPTIONAL REGULATOR"/>
    <property type="match status" value="1"/>
</dbReference>
<dbReference type="Pfam" id="PF03466">
    <property type="entry name" value="LysR_substrate"/>
    <property type="match status" value="1"/>
</dbReference>
<dbReference type="GO" id="GO:0003700">
    <property type="term" value="F:DNA-binding transcription factor activity"/>
    <property type="evidence" value="ECO:0007669"/>
    <property type="project" value="InterPro"/>
</dbReference>
<dbReference type="AlphaFoldDB" id="A0A239CJK9"/>
<evidence type="ECO:0000256" key="2">
    <source>
        <dbReference type="ARBA" id="ARBA00023015"/>
    </source>
</evidence>
<name>A0A239CJK9_9ACTN</name>
<comment type="similarity">
    <text evidence="1">Belongs to the LysR transcriptional regulatory family.</text>
</comment>
<keyword evidence="8" id="KW-1185">Reference proteome</keyword>
<proteinExistence type="inferred from homology"/>
<protein>
    <submittedName>
        <fullName evidence="7">DNA-binding transcriptional regulator, LysR family</fullName>
    </submittedName>
</protein>
<keyword evidence="4" id="KW-0804">Transcription</keyword>
<feature type="compositionally biased region" description="Basic residues" evidence="5">
    <location>
        <begin position="332"/>
        <end position="341"/>
    </location>
</feature>
<dbReference type="InterPro" id="IPR000847">
    <property type="entry name" value="LysR_HTH_N"/>
</dbReference>
<evidence type="ECO:0000256" key="4">
    <source>
        <dbReference type="ARBA" id="ARBA00023163"/>
    </source>
</evidence>
<reference evidence="7 8" key="1">
    <citation type="submission" date="2017-06" db="EMBL/GenBank/DDBJ databases">
        <authorList>
            <person name="Kim H.J."/>
            <person name="Triplett B.A."/>
        </authorList>
    </citation>
    <scope>NUCLEOTIDE SEQUENCE [LARGE SCALE GENOMIC DNA]</scope>
    <source>
        <strain evidence="7 8">CGMCC 4.1858</strain>
    </source>
</reference>
<keyword evidence="3 7" id="KW-0238">DNA-binding</keyword>
<dbReference type="GO" id="GO:0000976">
    <property type="term" value="F:transcription cis-regulatory region binding"/>
    <property type="evidence" value="ECO:0007669"/>
    <property type="project" value="TreeGrafter"/>
</dbReference>
<dbReference type="PRINTS" id="PR00039">
    <property type="entry name" value="HTHLYSR"/>
</dbReference>
<dbReference type="PROSITE" id="PS50931">
    <property type="entry name" value="HTH_LYSR"/>
    <property type="match status" value="1"/>
</dbReference>
<evidence type="ECO:0000256" key="5">
    <source>
        <dbReference type="SAM" id="MobiDB-lite"/>
    </source>
</evidence>
<dbReference type="OrthoDB" id="9808620at2"/>
<accession>A0A239CJK9</accession>
<keyword evidence="2" id="KW-0805">Transcription regulation</keyword>
<organism evidence="7 8">
    <name type="scientific">Actinacidiphila glaucinigra</name>
    <dbReference type="NCBI Taxonomy" id="235986"/>
    <lineage>
        <taxon>Bacteria</taxon>
        <taxon>Bacillati</taxon>
        <taxon>Actinomycetota</taxon>
        <taxon>Actinomycetes</taxon>
        <taxon>Kitasatosporales</taxon>
        <taxon>Streptomycetaceae</taxon>
        <taxon>Actinacidiphila</taxon>
    </lineage>
</organism>
<dbReference type="SUPFAM" id="SSF53850">
    <property type="entry name" value="Periplasmic binding protein-like II"/>
    <property type="match status" value="1"/>
</dbReference>
<dbReference type="Gene3D" id="1.10.10.10">
    <property type="entry name" value="Winged helix-like DNA-binding domain superfamily/Winged helix DNA-binding domain"/>
    <property type="match status" value="1"/>
</dbReference>
<sequence length="341" mass="35051">MPLPERVSDLAAFDLLLSVASLGSVGAAARAHGVSQPAASSRLRHLERRLGLHLLERSPRGSRLTEHGALVADWARTAVDAAASLDAGITSLRGTTECRLQVAASMTVAEYLLPQWLLALRAGAPRTTVALTAGNSEDVAAAVLAGEAHLGFVEGPDVPRGLVAQPVAHDELTVVVAPSHPWARRRSGIGAAELAATPLVSRERGSGTRRHLEHALARAAGLALADPLLELPSTTAIKTTVADGLAPAVLSSLALTAELASGSVVAVPVTGLDLTRTLRVVRARGRDLTGPARELAGIARQGGVSVRPAAGSADSADQGERARTAGTAGGPHRPRPRPARH</sequence>
<evidence type="ECO:0000256" key="1">
    <source>
        <dbReference type="ARBA" id="ARBA00009437"/>
    </source>
</evidence>
<evidence type="ECO:0000313" key="7">
    <source>
        <dbReference type="EMBL" id="SNS20300.1"/>
    </source>
</evidence>
<dbReference type="Proteomes" id="UP000198280">
    <property type="component" value="Unassembled WGS sequence"/>
</dbReference>
<dbReference type="InterPro" id="IPR036388">
    <property type="entry name" value="WH-like_DNA-bd_sf"/>
</dbReference>
<feature type="domain" description="HTH lysR-type" evidence="6">
    <location>
        <begin position="9"/>
        <end position="65"/>
    </location>
</feature>